<accession>A0A165YFC5</accession>
<dbReference type="InterPro" id="IPR036047">
    <property type="entry name" value="F-box-like_dom_sf"/>
</dbReference>
<dbReference type="EMBL" id="KV428259">
    <property type="protein sequence ID" value="KZT33182.1"/>
    <property type="molecule type" value="Genomic_DNA"/>
</dbReference>
<dbReference type="Proteomes" id="UP000076798">
    <property type="component" value="Unassembled WGS sequence"/>
</dbReference>
<proteinExistence type="predicted"/>
<dbReference type="SUPFAM" id="SSF81383">
    <property type="entry name" value="F-box domain"/>
    <property type="match status" value="1"/>
</dbReference>
<dbReference type="SMART" id="SM00256">
    <property type="entry name" value="FBOX"/>
    <property type="match status" value="1"/>
</dbReference>
<keyword evidence="3" id="KW-1185">Reference proteome</keyword>
<dbReference type="AlphaFoldDB" id="A0A165YFC5"/>
<dbReference type="Pfam" id="PF00646">
    <property type="entry name" value="F-box"/>
    <property type="match status" value="1"/>
</dbReference>
<evidence type="ECO:0000259" key="1">
    <source>
        <dbReference type="PROSITE" id="PS50181"/>
    </source>
</evidence>
<dbReference type="InterPro" id="IPR001810">
    <property type="entry name" value="F-box_dom"/>
</dbReference>
<reference evidence="2 3" key="1">
    <citation type="journal article" date="2016" name="Mol. Biol. Evol.">
        <title>Comparative Genomics of Early-Diverging Mushroom-Forming Fungi Provides Insights into the Origins of Lignocellulose Decay Capabilities.</title>
        <authorList>
            <person name="Nagy L.G."/>
            <person name="Riley R."/>
            <person name="Tritt A."/>
            <person name="Adam C."/>
            <person name="Daum C."/>
            <person name="Floudas D."/>
            <person name="Sun H."/>
            <person name="Yadav J.S."/>
            <person name="Pangilinan J."/>
            <person name="Larsson K.H."/>
            <person name="Matsuura K."/>
            <person name="Barry K."/>
            <person name="Labutti K."/>
            <person name="Kuo R."/>
            <person name="Ohm R.A."/>
            <person name="Bhattacharya S.S."/>
            <person name="Shirouzu T."/>
            <person name="Yoshinaga Y."/>
            <person name="Martin F.M."/>
            <person name="Grigoriev I.V."/>
            <person name="Hibbett D.S."/>
        </authorList>
    </citation>
    <scope>NUCLEOTIDE SEQUENCE [LARGE SCALE GENOMIC DNA]</scope>
    <source>
        <strain evidence="2 3">HHB10207 ss-3</strain>
    </source>
</reference>
<sequence>MAAVTPLLSLPPEIVLNILDTLSVGEIVTLAQTCSTLRTFILSNKTPLSKAYNRPYTLHLPLGCTARNISSQLLYAHAVKSMATSARLGRSINSAPLQAYQNVVYSLEALGTRWDEQEQPSAFFVRDKILAFLNDQGLFVLLRGASGEIEKHARLDLGPESGYEVAYQLSSDEESLLVVIVSLQTAGDVMQVREICIAKEKFGVLTTHLDIPLPLTMTSCLAIRDPYCVAINPHSAFLVEWRERTGQLLEFYAHSADDKGTQSKSTLYDISTILFHPKDSVLVIFDCSEHNPASGLYLADIPLKMDSLTETPQSGATLLKTRKPPEWISPFTAQTGSDPEPYEGKMFPMGFRGLSDSSWILDVLVSGDIAEGPDLNADQDPSTLIRLSFDLSDNWTAQVEMIDTTSASPDDTNLFPLGSHRLAGSVFFFSTDKSDCPIVVAKFEDGNRNGTGWIQLSLPADLWTMDSVDEGAQEDSRRLRSLPTIFDELTGQLYLTHPRGFQIIRY</sequence>
<evidence type="ECO:0000313" key="2">
    <source>
        <dbReference type="EMBL" id="KZT33182.1"/>
    </source>
</evidence>
<name>A0A165YFC5_9AGAM</name>
<feature type="domain" description="F-box" evidence="1">
    <location>
        <begin position="4"/>
        <end position="55"/>
    </location>
</feature>
<gene>
    <name evidence="2" type="ORF">SISSUDRAFT_1066327</name>
</gene>
<dbReference type="PROSITE" id="PS50181">
    <property type="entry name" value="FBOX"/>
    <property type="match status" value="1"/>
</dbReference>
<protein>
    <recommendedName>
        <fullName evidence="1">F-box domain-containing protein</fullName>
    </recommendedName>
</protein>
<organism evidence="2 3">
    <name type="scientific">Sistotremastrum suecicum HHB10207 ss-3</name>
    <dbReference type="NCBI Taxonomy" id="1314776"/>
    <lineage>
        <taxon>Eukaryota</taxon>
        <taxon>Fungi</taxon>
        <taxon>Dikarya</taxon>
        <taxon>Basidiomycota</taxon>
        <taxon>Agaricomycotina</taxon>
        <taxon>Agaricomycetes</taxon>
        <taxon>Sistotremastrales</taxon>
        <taxon>Sistotremastraceae</taxon>
        <taxon>Sistotremastrum</taxon>
    </lineage>
</organism>
<evidence type="ECO:0000313" key="3">
    <source>
        <dbReference type="Proteomes" id="UP000076798"/>
    </source>
</evidence>